<dbReference type="InterPro" id="IPR005123">
    <property type="entry name" value="Oxoglu/Fe-dep_dioxygenase_dom"/>
</dbReference>
<dbReference type="InterPro" id="IPR023550">
    <property type="entry name" value="PKHD_hydroxylase"/>
</dbReference>
<dbReference type="RefSeq" id="YP_010669446.1">
    <property type="nucleotide sequence ID" value="NC_070960.1"/>
</dbReference>
<dbReference type="GO" id="GO:0005506">
    <property type="term" value="F:iron ion binding"/>
    <property type="evidence" value="ECO:0007669"/>
    <property type="project" value="InterPro"/>
</dbReference>
<dbReference type="Pfam" id="PF13640">
    <property type="entry name" value="2OG-FeII_Oxy_3"/>
    <property type="match status" value="1"/>
</dbReference>
<keyword evidence="8" id="KW-1185">Reference proteome</keyword>
<keyword evidence="2" id="KW-0479">Metal-binding</keyword>
<name>A0A873WLB9_9CAUD</name>
<dbReference type="NCBIfam" id="NF003974">
    <property type="entry name" value="PRK05467.1-3"/>
    <property type="match status" value="1"/>
</dbReference>
<evidence type="ECO:0000256" key="1">
    <source>
        <dbReference type="ARBA" id="ARBA00001961"/>
    </source>
</evidence>
<evidence type="ECO:0000256" key="3">
    <source>
        <dbReference type="ARBA" id="ARBA00022964"/>
    </source>
</evidence>
<dbReference type="GeneID" id="77945616"/>
<dbReference type="PANTHER" id="PTHR41536:SF1">
    <property type="entry name" value="PKHD-TYPE HYDROXYLASE YBIX"/>
    <property type="match status" value="1"/>
</dbReference>
<accession>A0A873WLB9</accession>
<organism evidence="7 8">
    <name type="scientific">Synechococcus phage S-H9-2</name>
    <dbReference type="NCBI Taxonomy" id="2783669"/>
    <lineage>
        <taxon>Viruses</taxon>
        <taxon>Duplodnaviria</taxon>
        <taxon>Heunggongvirae</taxon>
        <taxon>Uroviricota</taxon>
        <taxon>Caudoviricetes</taxon>
        <taxon>Pantevenvirales</taxon>
        <taxon>Kyanoviridae</taxon>
        <taxon>Yushanluvirus</taxon>
        <taxon>Yushanluvirus satich</taxon>
    </lineage>
</organism>
<feature type="domain" description="Fe2OG dioxygenase" evidence="6">
    <location>
        <begin position="77"/>
        <end position="171"/>
    </location>
</feature>
<protein>
    <submittedName>
        <fullName evidence="7">2OG-Fe(II) oxygenase superfamily protein</fullName>
    </submittedName>
</protein>
<comment type="cofactor">
    <cofactor evidence="1">
        <name>L-ascorbate</name>
        <dbReference type="ChEBI" id="CHEBI:38290"/>
    </cofactor>
</comment>
<dbReference type="Proteomes" id="UP000662754">
    <property type="component" value="Segment"/>
</dbReference>
<sequence length="220" mass="25034">MIYEIDLLTDAEVRRCNEQYDVTTTWKEGVVSGAINKEVKNSKQLDPNVPQYRHCMDAVQTALKRNKDLGSVYIIDDITPPLMTQYDTGGFYKQHVDAVDIQNLRTDHSITVFLNDPDEYEGGELAVQLGDVWHQFKLKAGKAIIYPTGLIHSVKPVTSGHRRVALMWAKSMVDDEFIRYQLIDFARAIKNLVPSHEEDSLLVPLEQVRSNILRAYGNLS</sequence>
<dbReference type="Gene3D" id="2.60.120.620">
    <property type="entry name" value="q2cbj1_9rhob like domain"/>
    <property type="match status" value="1"/>
</dbReference>
<keyword evidence="5" id="KW-0408">Iron</keyword>
<evidence type="ECO:0000256" key="4">
    <source>
        <dbReference type="ARBA" id="ARBA00023002"/>
    </source>
</evidence>
<evidence type="ECO:0000313" key="7">
    <source>
        <dbReference type="EMBL" id="QPB08461.1"/>
    </source>
</evidence>
<reference evidence="7" key="1">
    <citation type="submission" date="2020-10" db="EMBL/GenBank/DDBJ databases">
        <title>The Isolation and Genome Sequence of a Novel Cyanophage S-H9-2 from the Yellow Sea, China.</title>
        <authorList>
            <person name="Jiang T."/>
            <person name="Luo L."/>
        </authorList>
    </citation>
    <scope>NUCLEOTIDE SEQUENCE</scope>
</reference>
<evidence type="ECO:0000256" key="5">
    <source>
        <dbReference type="ARBA" id="ARBA00023004"/>
    </source>
</evidence>
<dbReference type="PANTHER" id="PTHR41536">
    <property type="entry name" value="PKHD-TYPE HYDROXYLASE YBIX"/>
    <property type="match status" value="1"/>
</dbReference>
<dbReference type="GO" id="GO:0016706">
    <property type="term" value="F:2-oxoglutarate-dependent dioxygenase activity"/>
    <property type="evidence" value="ECO:0007669"/>
    <property type="project" value="InterPro"/>
</dbReference>
<dbReference type="GO" id="GO:0006974">
    <property type="term" value="P:DNA damage response"/>
    <property type="evidence" value="ECO:0007669"/>
    <property type="project" value="TreeGrafter"/>
</dbReference>
<dbReference type="SMART" id="SM00702">
    <property type="entry name" value="P4Hc"/>
    <property type="match status" value="1"/>
</dbReference>
<dbReference type="InterPro" id="IPR044862">
    <property type="entry name" value="Pro_4_hyd_alph_FE2OG_OXY"/>
</dbReference>
<keyword evidence="4" id="KW-0560">Oxidoreductase</keyword>
<dbReference type="GO" id="GO:0031418">
    <property type="term" value="F:L-ascorbic acid binding"/>
    <property type="evidence" value="ECO:0007669"/>
    <property type="project" value="InterPro"/>
</dbReference>
<dbReference type="EMBL" id="MW147367">
    <property type="protein sequence ID" value="QPB08461.1"/>
    <property type="molecule type" value="Genomic_DNA"/>
</dbReference>
<dbReference type="KEGG" id="vg:77945616"/>
<dbReference type="PROSITE" id="PS51471">
    <property type="entry name" value="FE2OG_OXY"/>
    <property type="match status" value="1"/>
</dbReference>
<keyword evidence="3" id="KW-0223">Dioxygenase</keyword>
<evidence type="ECO:0000259" key="6">
    <source>
        <dbReference type="PROSITE" id="PS51471"/>
    </source>
</evidence>
<evidence type="ECO:0000256" key="2">
    <source>
        <dbReference type="ARBA" id="ARBA00022723"/>
    </source>
</evidence>
<evidence type="ECO:0000313" key="8">
    <source>
        <dbReference type="Proteomes" id="UP000662754"/>
    </source>
</evidence>
<dbReference type="InterPro" id="IPR006620">
    <property type="entry name" value="Pro_4_hyd_alph"/>
</dbReference>
<proteinExistence type="predicted"/>